<accession>A0A8H3MI83</accession>
<comment type="similarity">
    <text evidence="1">Belongs to the helicase family.</text>
</comment>
<dbReference type="EMBL" id="BLAL01000356">
    <property type="protein sequence ID" value="GET04342.1"/>
    <property type="molecule type" value="Genomic_DNA"/>
</dbReference>
<evidence type="ECO:0000313" key="3">
    <source>
        <dbReference type="EMBL" id="GET04342.1"/>
    </source>
</evidence>
<evidence type="ECO:0000256" key="1">
    <source>
        <dbReference type="RuleBase" id="RU363044"/>
    </source>
</evidence>
<organism evidence="3 4">
    <name type="scientific">Rhizophagus clarus</name>
    <dbReference type="NCBI Taxonomy" id="94130"/>
    <lineage>
        <taxon>Eukaryota</taxon>
        <taxon>Fungi</taxon>
        <taxon>Fungi incertae sedis</taxon>
        <taxon>Mucoromycota</taxon>
        <taxon>Glomeromycotina</taxon>
        <taxon>Glomeromycetes</taxon>
        <taxon>Glomerales</taxon>
        <taxon>Glomeraceae</taxon>
        <taxon>Rhizophagus</taxon>
    </lineage>
</organism>
<dbReference type="PANTHER" id="PTHR10492">
    <property type="match status" value="1"/>
</dbReference>
<keyword evidence="1" id="KW-0378">Hydrolase</keyword>
<comment type="caution">
    <text evidence="3">The sequence shown here is derived from an EMBL/GenBank/DDBJ whole genome shotgun (WGS) entry which is preliminary data.</text>
</comment>
<dbReference type="Pfam" id="PF05970">
    <property type="entry name" value="PIF1"/>
    <property type="match status" value="1"/>
</dbReference>
<name>A0A8H3MI83_9GLOM</name>
<dbReference type="Gene3D" id="3.40.50.300">
    <property type="entry name" value="P-loop containing nucleotide triphosphate hydrolases"/>
    <property type="match status" value="1"/>
</dbReference>
<dbReference type="SUPFAM" id="SSF52540">
    <property type="entry name" value="P-loop containing nucleoside triphosphate hydrolases"/>
    <property type="match status" value="1"/>
</dbReference>
<dbReference type="GO" id="GO:0006310">
    <property type="term" value="P:DNA recombination"/>
    <property type="evidence" value="ECO:0007669"/>
    <property type="project" value="UniProtKB-KW"/>
</dbReference>
<keyword evidence="1" id="KW-0234">DNA repair</keyword>
<keyword evidence="1" id="KW-0547">Nucleotide-binding</keyword>
<sequence length="560" mass="63684">MHDRSPSVQRLAVHLPEMQLITFHDNENLQQILDYANSHVTTLVAWFQENAKNPAAHNYRYVDFLLYYTWNLSNYVWNARKTATSAIRRLYIAQPSEGERYYLRILLTHVRGASSFDDLKTVEGHICGSFKEACIHLGLLQDDAEWDACLSEASCVRMGQQLRLLFVIILIFCQPVALEVLWNNHKTALCKDILYQNHDLYSEVNNAVEQEALRQLESYLQLNAKSLKDFPNMPLFWEGSRFLDGPNGALYQNVPSLNEDQRAVYDAVLSSIDSTCNCFFVDGYGGTGKTFLYNTLLATVRTRGKITLAVASSGISALLIDSGRTAYSRFRIPLKLNEFSTCNISRRSREAHLINAAKLFIWDETLMLHKFAFEAVDRTFRDITCIDKPFGGKVFVFGGDFRQVLPVIPRSLRAEVVSSSLTRSFLWKHLKVMKLTINMRLSQAHNLREIMKQKRFAELLLDIGDGNYYIVPGTEDSINLPSDLVMTKEGLPALINFVYPHLIKNYENVDYMVGKAILTPKNVDVEKISELVLDQLPGNFTIYPSADSVDLSEEGNTSQP</sequence>
<dbReference type="PANTHER" id="PTHR10492:SF57">
    <property type="entry name" value="ATP-DEPENDENT DNA HELICASE"/>
    <property type="match status" value="1"/>
</dbReference>
<reference evidence="3" key="1">
    <citation type="submission" date="2019-10" db="EMBL/GenBank/DDBJ databases">
        <title>Conservation and host-specific expression of non-tandemly repeated heterogenous ribosome RNA gene in arbuscular mycorrhizal fungi.</title>
        <authorList>
            <person name="Maeda T."/>
            <person name="Kobayashi Y."/>
            <person name="Nakagawa T."/>
            <person name="Ezawa T."/>
            <person name="Yamaguchi K."/>
            <person name="Bino T."/>
            <person name="Nishimoto Y."/>
            <person name="Shigenobu S."/>
            <person name="Kawaguchi M."/>
        </authorList>
    </citation>
    <scope>NUCLEOTIDE SEQUENCE</scope>
    <source>
        <strain evidence="3">HR1</strain>
    </source>
</reference>
<dbReference type="GO" id="GO:0043139">
    <property type="term" value="F:5'-3' DNA helicase activity"/>
    <property type="evidence" value="ECO:0007669"/>
    <property type="project" value="UniProtKB-EC"/>
</dbReference>
<keyword evidence="1 3" id="KW-0347">Helicase</keyword>
<evidence type="ECO:0000313" key="4">
    <source>
        <dbReference type="Proteomes" id="UP000615446"/>
    </source>
</evidence>
<dbReference type="GO" id="GO:0016787">
    <property type="term" value="F:hydrolase activity"/>
    <property type="evidence" value="ECO:0007669"/>
    <property type="project" value="UniProtKB-KW"/>
</dbReference>
<dbReference type="EC" id="5.6.2.3" evidence="1"/>
<comment type="catalytic activity">
    <reaction evidence="1">
        <text>ATP + H2O = ADP + phosphate + H(+)</text>
        <dbReference type="Rhea" id="RHEA:13065"/>
        <dbReference type="ChEBI" id="CHEBI:15377"/>
        <dbReference type="ChEBI" id="CHEBI:15378"/>
        <dbReference type="ChEBI" id="CHEBI:30616"/>
        <dbReference type="ChEBI" id="CHEBI:43474"/>
        <dbReference type="ChEBI" id="CHEBI:456216"/>
        <dbReference type="EC" id="5.6.2.3"/>
    </reaction>
</comment>
<keyword evidence="1" id="KW-0227">DNA damage</keyword>
<comment type="cofactor">
    <cofactor evidence="1">
        <name>Mg(2+)</name>
        <dbReference type="ChEBI" id="CHEBI:18420"/>
    </cofactor>
</comment>
<keyword evidence="1" id="KW-0067">ATP-binding</keyword>
<dbReference type="InterPro" id="IPR010285">
    <property type="entry name" value="DNA_helicase_pif1-like_DEAD"/>
</dbReference>
<dbReference type="GO" id="GO:0005524">
    <property type="term" value="F:ATP binding"/>
    <property type="evidence" value="ECO:0007669"/>
    <property type="project" value="UniProtKB-KW"/>
</dbReference>
<gene>
    <name evidence="3" type="ORF">RCL2_003064500</name>
</gene>
<dbReference type="GO" id="GO:0000723">
    <property type="term" value="P:telomere maintenance"/>
    <property type="evidence" value="ECO:0007669"/>
    <property type="project" value="InterPro"/>
</dbReference>
<dbReference type="OrthoDB" id="3366231at2759"/>
<dbReference type="AlphaFoldDB" id="A0A8H3MI83"/>
<dbReference type="Proteomes" id="UP000615446">
    <property type="component" value="Unassembled WGS sequence"/>
</dbReference>
<evidence type="ECO:0000259" key="2">
    <source>
        <dbReference type="Pfam" id="PF05970"/>
    </source>
</evidence>
<keyword evidence="1" id="KW-0233">DNA recombination</keyword>
<feature type="domain" description="DNA helicase Pif1-like DEAD-box helicase" evidence="2">
    <location>
        <begin position="257"/>
        <end position="468"/>
    </location>
</feature>
<dbReference type="InterPro" id="IPR027417">
    <property type="entry name" value="P-loop_NTPase"/>
</dbReference>
<dbReference type="GO" id="GO:0006281">
    <property type="term" value="P:DNA repair"/>
    <property type="evidence" value="ECO:0007669"/>
    <property type="project" value="UniProtKB-KW"/>
</dbReference>
<protein>
    <recommendedName>
        <fullName evidence="1">ATP-dependent DNA helicase</fullName>
        <ecNumber evidence="1">5.6.2.3</ecNumber>
    </recommendedName>
</protein>
<proteinExistence type="inferred from homology"/>